<protein>
    <submittedName>
        <fullName evidence="2">Uncharacterized protein</fullName>
    </submittedName>
</protein>
<evidence type="ECO:0000256" key="1">
    <source>
        <dbReference type="SAM" id="MobiDB-lite"/>
    </source>
</evidence>
<feature type="region of interest" description="Disordered" evidence="1">
    <location>
        <begin position="46"/>
        <end position="70"/>
    </location>
</feature>
<proteinExistence type="predicted"/>
<feature type="compositionally biased region" description="Basic and acidic residues" evidence="1">
    <location>
        <begin position="48"/>
        <end position="70"/>
    </location>
</feature>
<gene>
    <name evidence="2" type="ORF">RSSM_04420</name>
</gene>
<dbReference type="Proteomes" id="UP000011885">
    <property type="component" value="Unassembled WGS sequence"/>
</dbReference>
<keyword evidence="3" id="KW-1185">Reference proteome</keyword>
<reference evidence="2 3" key="1">
    <citation type="journal article" date="2013" name="Mar. Genomics">
        <title>Expression of sulfatases in Rhodopirellula baltica and the diversity of sulfatases in the genus Rhodopirellula.</title>
        <authorList>
            <person name="Wegner C.E."/>
            <person name="Richter-Heitmann T."/>
            <person name="Klindworth A."/>
            <person name="Klockow C."/>
            <person name="Richter M."/>
            <person name="Achstetter T."/>
            <person name="Glockner F.O."/>
            <person name="Harder J."/>
        </authorList>
    </citation>
    <scope>NUCLEOTIDE SEQUENCE [LARGE SCALE GENOMIC DNA]</scope>
    <source>
        <strain evidence="2 3">SM41</strain>
    </source>
</reference>
<sequence length="70" mass="8136">MLFTPLPIRGFVAYHQLSILTTICRKGITEKTADNHDMHRSRACGRFQMEHQHSRPGDVGRYPTKERDLL</sequence>
<evidence type="ECO:0000313" key="3">
    <source>
        <dbReference type="Proteomes" id="UP000011885"/>
    </source>
</evidence>
<comment type="caution">
    <text evidence="2">The sequence shown here is derived from an EMBL/GenBank/DDBJ whole genome shotgun (WGS) entry which is preliminary data.</text>
</comment>
<dbReference type="EMBL" id="ANOH01000296">
    <property type="protein sequence ID" value="EMI54150.1"/>
    <property type="molecule type" value="Genomic_DNA"/>
</dbReference>
<name>M5TY84_9BACT</name>
<organism evidence="2 3">
    <name type="scientific">Rhodopirellula sallentina SM41</name>
    <dbReference type="NCBI Taxonomy" id="1263870"/>
    <lineage>
        <taxon>Bacteria</taxon>
        <taxon>Pseudomonadati</taxon>
        <taxon>Planctomycetota</taxon>
        <taxon>Planctomycetia</taxon>
        <taxon>Pirellulales</taxon>
        <taxon>Pirellulaceae</taxon>
        <taxon>Rhodopirellula</taxon>
    </lineage>
</organism>
<dbReference type="AlphaFoldDB" id="M5TY84"/>
<accession>M5TY84</accession>
<evidence type="ECO:0000313" key="2">
    <source>
        <dbReference type="EMBL" id="EMI54150.1"/>
    </source>
</evidence>